<sequence>MTSARNRAIPVEWPMSVGEDSADLCGYMISCDQHNEPPCSSYIRPCSRIDPNIDACALESARLAIPHVINAKVNVKYIFKFGIEQRADGKNYTSPEEPRLEFDIGGRAYIHLKNLFNGDKLLGDQMNIFLNENWEILVKEVGPTIGEAIGEAMRQILAGIFDLVPLEDAFPLDAGTATPKKD</sequence>
<proteinExistence type="predicted"/>
<dbReference type="InterPro" id="IPR010562">
    <property type="entry name" value="Haemolymph_juvenile_hormone-bd"/>
</dbReference>
<dbReference type="AlphaFoldDB" id="A0A7R9IRI2"/>
<dbReference type="EMBL" id="OE007544">
    <property type="protein sequence ID" value="CAD7463235.1"/>
    <property type="molecule type" value="Genomic_DNA"/>
</dbReference>
<dbReference type="GO" id="GO:0005615">
    <property type="term" value="C:extracellular space"/>
    <property type="evidence" value="ECO:0007669"/>
    <property type="project" value="TreeGrafter"/>
</dbReference>
<dbReference type="PANTHER" id="PTHR11008">
    <property type="entry name" value="PROTEIN TAKEOUT-LIKE PROTEIN"/>
    <property type="match status" value="1"/>
</dbReference>
<dbReference type="InterPro" id="IPR038606">
    <property type="entry name" value="To_sf"/>
</dbReference>
<dbReference type="Pfam" id="PF06585">
    <property type="entry name" value="JHBP"/>
    <property type="match status" value="1"/>
</dbReference>
<gene>
    <name evidence="1" type="ORF">TTEB3V08_LOCUS11121</name>
</gene>
<dbReference type="PANTHER" id="PTHR11008:SF41">
    <property type="entry name" value="RE70318P"/>
    <property type="match status" value="1"/>
</dbReference>
<dbReference type="Gene3D" id="3.15.10.30">
    <property type="entry name" value="Haemolymph juvenile hormone binding protein"/>
    <property type="match status" value="1"/>
</dbReference>
<protein>
    <submittedName>
        <fullName evidence="1">Uncharacterized protein</fullName>
    </submittedName>
</protein>
<organism evidence="1">
    <name type="scientific">Timema tahoe</name>
    <dbReference type="NCBI Taxonomy" id="61484"/>
    <lineage>
        <taxon>Eukaryota</taxon>
        <taxon>Metazoa</taxon>
        <taxon>Ecdysozoa</taxon>
        <taxon>Arthropoda</taxon>
        <taxon>Hexapoda</taxon>
        <taxon>Insecta</taxon>
        <taxon>Pterygota</taxon>
        <taxon>Neoptera</taxon>
        <taxon>Polyneoptera</taxon>
        <taxon>Phasmatodea</taxon>
        <taxon>Timematodea</taxon>
        <taxon>Timematoidea</taxon>
        <taxon>Timematidae</taxon>
        <taxon>Timema</taxon>
    </lineage>
</organism>
<accession>A0A7R9IRI2</accession>
<name>A0A7R9IRI2_9NEOP</name>
<evidence type="ECO:0000313" key="1">
    <source>
        <dbReference type="EMBL" id="CAD7463235.1"/>
    </source>
</evidence>
<reference evidence="1" key="1">
    <citation type="submission" date="2020-11" db="EMBL/GenBank/DDBJ databases">
        <authorList>
            <person name="Tran Van P."/>
        </authorList>
    </citation>
    <scope>NUCLEOTIDE SEQUENCE</scope>
</reference>